<feature type="region of interest" description="Disordered" evidence="1">
    <location>
        <begin position="193"/>
        <end position="265"/>
    </location>
</feature>
<organism evidence="2 3">
    <name type="scientific">Emiliania huxleyi (strain CCMP1516)</name>
    <dbReference type="NCBI Taxonomy" id="280463"/>
    <lineage>
        <taxon>Eukaryota</taxon>
        <taxon>Haptista</taxon>
        <taxon>Haptophyta</taxon>
        <taxon>Prymnesiophyceae</taxon>
        <taxon>Isochrysidales</taxon>
        <taxon>Noelaerhabdaceae</taxon>
        <taxon>Emiliania</taxon>
    </lineage>
</organism>
<dbReference type="EnsemblProtists" id="EOD38015">
    <property type="protein sequence ID" value="EOD38015"/>
    <property type="gene ID" value="EMIHUDRAFT_462233"/>
</dbReference>
<dbReference type="HOGENOM" id="CLU_588555_0_0_1"/>
<dbReference type="PaxDb" id="2903-EOD38015"/>
<name>A0A0D3KQI0_EMIH1</name>
<feature type="compositionally biased region" description="Low complexity" evidence="1">
    <location>
        <begin position="218"/>
        <end position="248"/>
    </location>
</feature>
<dbReference type="GeneID" id="17283285"/>
<proteinExistence type="predicted"/>
<evidence type="ECO:0008006" key="4">
    <source>
        <dbReference type="Google" id="ProtNLM"/>
    </source>
</evidence>
<reference evidence="3" key="1">
    <citation type="journal article" date="2013" name="Nature">
        <title>Pan genome of the phytoplankton Emiliania underpins its global distribution.</title>
        <authorList>
            <person name="Read B.A."/>
            <person name="Kegel J."/>
            <person name="Klute M.J."/>
            <person name="Kuo A."/>
            <person name="Lefebvre S.C."/>
            <person name="Maumus F."/>
            <person name="Mayer C."/>
            <person name="Miller J."/>
            <person name="Monier A."/>
            <person name="Salamov A."/>
            <person name="Young J."/>
            <person name="Aguilar M."/>
            <person name="Claverie J.M."/>
            <person name="Frickenhaus S."/>
            <person name="Gonzalez K."/>
            <person name="Herman E.K."/>
            <person name="Lin Y.C."/>
            <person name="Napier J."/>
            <person name="Ogata H."/>
            <person name="Sarno A.F."/>
            <person name="Shmutz J."/>
            <person name="Schroeder D."/>
            <person name="de Vargas C."/>
            <person name="Verret F."/>
            <person name="von Dassow P."/>
            <person name="Valentin K."/>
            <person name="Van de Peer Y."/>
            <person name="Wheeler G."/>
            <person name="Dacks J.B."/>
            <person name="Delwiche C.F."/>
            <person name="Dyhrman S.T."/>
            <person name="Glockner G."/>
            <person name="John U."/>
            <person name="Richards T."/>
            <person name="Worden A.Z."/>
            <person name="Zhang X."/>
            <person name="Grigoriev I.V."/>
            <person name="Allen A.E."/>
            <person name="Bidle K."/>
            <person name="Borodovsky M."/>
            <person name="Bowler C."/>
            <person name="Brownlee C."/>
            <person name="Cock J.M."/>
            <person name="Elias M."/>
            <person name="Gladyshev V.N."/>
            <person name="Groth M."/>
            <person name="Guda C."/>
            <person name="Hadaegh A."/>
            <person name="Iglesias-Rodriguez M.D."/>
            <person name="Jenkins J."/>
            <person name="Jones B.M."/>
            <person name="Lawson T."/>
            <person name="Leese F."/>
            <person name="Lindquist E."/>
            <person name="Lobanov A."/>
            <person name="Lomsadze A."/>
            <person name="Malik S.B."/>
            <person name="Marsh M.E."/>
            <person name="Mackinder L."/>
            <person name="Mock T."/>
            <person name="Mueller-Roeber B."/>
            <person name="Pagarete A."/>
            <person name="Parker M."/>
            <person name="Probert I."/>
            <person name="Quesneville H."/>
            <person name="Raines C."/>
            <person name="Rensing S.A."/>
            <person name="Riano-Pachon D.M."/>
            <person name="Richier S."/>
            <person name="Rokitta S."/>
            <person name="Shiraiwa Y."/>
            <person name="Soanes D.M."/>
            <person name="van der Giezen M."/>
            <person name="Wahlund T.M."/>
            <person name="Williams B."/>
            <person name="Wilson W."/>
            <person name="Wolfe G."/>
            <person name="Wurch L.L."/>
        </authorList>
    </citation>
    <scope>NUCLEOTIDE SEQUENCE</scope>
</reference>
<accession>A0A0D3KQI0</accession>
<protein>
    <recommendedName>
        <fullName evidence="4">Anaphase-promoting complex subunit 1</fullName>
    </recommendedName>
</protein>
<keyword evidence="3" id="KW-1185">Reference proteome</keyword>
<dbReference type="KEGG" id="ehx:EMIHUDRAFT_462233"/>
<dbReference type="RefSeq" id="XP_005790444.1">
    <property type="nucleotide sequence ID" value="XM_005790387.1"/>
</dbReference>
<evidence type="ECO:0000313" key="3">
    <source>
        <dbReference type="Proteomes" id="UP000013827"/>
    </source>
</evidence>
<dbReference type="Proteomes" id="UP000013827">
    <property type="component" value="Unassembled WGS sequence"/>
</dbReference>
<sequence length="465" mass="46114">MLSAPVALRGAVRRVTVDRAGSVLASEFEGGSVELHALNGSHRWHRPGAEGAAFLRTAELEVDYCALLLWQSAEPVVALFATGAWLEGPSTRPPTEVARLPALSGGGGHWTTAARGDHLLCAAAGSVAVMQVRPAACEGGVSLCHLYTVSGAPALPFALLGVADAAGRLSSLVVGGGSERAVAVGSLEDGADVEWSTLPLPGPDRAAERGAAVEDAEGSPGPASRAASGTASGAASEPPSGPASGRATPPQPRRGRRRAAEAVGPAPDAISTLFQVGPPAEGGGSLVGALDGGGRAWLIGLRRGGSGGGGGGPVHLLARLDVGSSLVAAVAWSSPHYYPGGKGERRGGAADAGTCRLLLGLDTKQTLRLHDVGPASLQLLRQLGKAGDASPSPGAVDAEAAATASATALPPAVAQALLPCAPHSLALLPPTELGFGPCVALADEAGVRFLQLPMPGGGGEGEPRP</sequence>
<reference evidence="2" key="2">
    <citation type="submission" date="2024-10" db="UniProtKB">
        <authorList>
            <consortium name="EnsemblProtists"/>
        </authorList>
    </citation>
    <scope>IDENTIFICATION</scope>
</reference>
<dbReference type="AlphaFoldDB" id="A0A0D3KQI0"/>
<evidence type="ECO:0000256" key="1">
    <source>
        <dbReference type="SAM" id="MobiDB-lite"/>
    </source>
</evidence>
<evidence type="ECO:0000313" key="2">
    <source>
        <dbReference type="EnsemblProtists" id="EOD38015"/>
    </source>
</evidence>